<dbReference type="GO" id="GO:0071793">
    <property type="term" value="P:bacillithiol biosynthetic process"/>
    <property type="evidence" value="ECO:0007669"/>
    <property type="project" value="InterPro"/>
</dbReference>
<keyword evidence="3" id="KW-1185">Reference proteome</keyword>
<dbReference type="GO" id="GO:0016811">
    <property type="term" value="F:hydrolase activity, acting on carbon-nitrogen (but not peptide) bonds, in linear amides"/>
    <property type="evidence" value="ECO:0007669"/>
    <property type="project" value="TreeGrafter"/>
</dbReference>
<evidence type="ECO:0000256" key="1">
    <source>
        <dbReference type="ARBA" id="ARBA00022833"/>
    </source>
</evidence>
<protein>
    <submittedName>
        <fullName evidence="2">Bacillithiol biosynthesis deacetylase BshB1</fullName>
    </submittedName>
</protein>
<dbReference type="PANTHER" id="PTHR12993:SF30">
    <property type="entry name" value="N-ACETYL-ALPHA-D-GLUCOSAMINYL L-MALATE DEACETYLASE 1"/>
    <property type="match status" value="1"/>
</dbReference>
<organism evidence="2 3">
    <name type="scientific">Petropleomorpha daqingensis</name>
    <dbReference type="NCBI Taxonomy" id="2026353"/>
    <lineage>
        <taxon>Bacteria</taxon>
        <taxon>Bacillati</taxon>
        <taxon>Actinomycetota</taxon>
        <taxon>Actinomycetes</taxon>
        <taxon>Geodermatophilales</taxon>
        <taxon>Geodermatophilaceae</taxon>
        <taxon>Petropleomorpha</taxon>
    </lineage>
</organism>
<reference evidence="2 3" key="1">
    <citation type="submission" date="2020-07" db="EMBL/GenBank/DDBJ databases">
        <title>Sequencing the genomes of 1000 actinobacteria strains.</title>
        <authorList>
            <person name="Klenk H.-P."/>
        </authorList>
    </citation>
    <scope>NUCLEOTIDE SEQUENCE [LARGE SCALE GENOMIC DNA]</scope>
    <source>
        <strain evidence="2 3">DSM 104001</strain>
    </source>
</reference>
<dbReference type="Proteomes" id="UP000541969">
    <property type="component" value="Unassembled WGS sequence"/>
</dbReference>
<dbReference type="PANTHER" id="PTHR12993">
    <property type="entry name" value="N-ACETYLGLUCOSAMINYL-PHOSPHATIDYLINOSITOL DE-N-ACETYLASE-RELATED"/>
    <property type="match status" value="1"/>
</dbReference>
<proteinExistence type="predicted"/>
<dbReference type="RefSeq" id="WP_218859274.1">
    <property type="nucleotide sequence ID" value="NZ_JACBZT010000001.1"/>
</dbReference>
<evidence type="ECO:0000313" key="3">
    <source>
        <dbReference type="Proteomes" id="UP000541969"/>
    </source>
</evidence>
<dbReference type="AlphaFoldDB" id="A0A853CG44"/>
<gene>
    <name evidence="2" type="ORF">GGQ55_002685</name>
</gene>
<dbReference type="InterPro" id="IPR023842">
    <property type="entry name" value="Bacillithiol_biosynth_BshB1"/>
</dbReference>
<comment type="caution">
    <text evidence="2">The sequence shown here is derived from an EMBL/GenBank/DDBJ whole genome shotgun (WGS) entry which is preliminary data.</text>
</comment>
<dbReference type="InterPro" id="IPR003737">
    <property type="entry name" value="GlcNAc_PI_deacetylase-related"/>
</dbReference>
<dbReference type="NCBIfam" id="TIGR04001">
    <property type="entry name" value="thiol_BshB1"/>
    <property type="match status" value="1"/>
</dbReference>
<sequence>MSVDVLAVGAHPDDVEVGCGGVLALCAQAGMRVAIADLTAGELGTRGTRELRADEARRAGDILGVQSRTTLDLPDGGLGPEHRAAVVGLLRDLRPRLVLAPYHLDDRHPDHAAAGRLVRDAAFLAGVAKWGDGDPHRTARVHHYMLHTVFEPTFVVDVTPVWEQRTAAIAAFESQFSAAPGDRRTAIDGGGFLELLAARARVFGAMIGAAWGEPFSCTGPLGLDRLPDLPSGEGPVYRSFI</sequence>
<dbReference type="EMBL" id="JACBZT010000001">
    <property type="protein sequence ID" value="NYJ06407.1"/>
    <property type="molecule type" value="Genomic_DNA"/>
</dbReference>
<dbReference type="Pfam" id="PF02585">
    <property type="entry name" value="PIG-L"/>
    <property type="match status" value="1"/>
</dbReference>
<evidence type="ECO:0000313" key="2">
    <source>
        <dbReference type="EMBL" id="NYJ06407.1"/>
    </source>
</evidence>
<dbReference type="InterPro" id="IPR024078">
    <property type="entry name" value="LmbE-like_dom_sf"/>
</dbReference>
<dbReference type="SUPFAM" id="SSF102588">
    <property type="entry name" value="LmbE-like"/>
    <property type="match status" value="1"/>
</dbReference>
<keyword evidence="1" id="KW-0862">Zinc</keyword>
<accession>A0A853CG44</accession>
<name>A0A853CG44_9ACTN</name>
<dbReference type="Gene3D" id="3.40.50.10320">
    <property type="entry name" value="LmbE-like"/>
    <property type="match status" value="1"/>
</dbReference>
<dbReference type="GO" id="GO:0019213">
    <property type="term" value="F:deacetylase activity"/>
    <property type="evidence" value="ECO:0007669"/>
    <property type="project" value="InterPro"/>
</dbReference>